<dbReference type="AlphaFoldDB" id="A0A8H4LDC7"/>
<dbReference type="Pfam" id="PF20150">
    <property type="entry name" value="2EXR"/>
    <property type="match status" value="1"/>
</dbReference>
<dbReference type="OrthoDB" id="3561261at2759"/>
<evidence type="ECO:0000259" key="1">
    <source>
        <dbReference type="Pfam" id="PF20150"/>
    </source>
</evidence>
<keyword evidence="3" id="KW-1185">Reference proteome</keyword>
<accession>A0A8H4LDC7</accession>
<evidence type="ECO:0000313" key="2">
    <source>
        <dbReference type="EMBL" id="KAF4465613.1"/>
    </source>
</evidence>
<gene>
    <name evidence="2" type="ORF">FALBO_7539</name>
</gene>
<dbReference type="PANTHER" id="PTHR35910">
    <property type="entry name" value="2EXR DOMAIN-CONTAINING PROTEIN"/>
    <property type="match status" value="1"/>
</dbReference>
<comment type="caution">
    <text evidence="2">The sequence shown here is derived from an EMBL/GenBank/DDBJ whole genome shotgun (WGS) entry which is preliminary data.</text>
</comment>
<dbReference type="EMBL" id="JAADYS010001009">
    <property type="protein sequence ID" value="KAF4465613.1"/>
    <property type="molecule type" value="Genomic_DNA"/>
</dbReference>
<dbReference type="InterPro" id="IPR045518">
    <property type="entry name" value="2EXR"/>
</dbReference>
<evidence type="ECO:0000313" key="3">
    <source>
        <dbReference type="Proteomes" id="UP000554235"/>
    </source>
</evidence>
<name>A0A8H4LDC7_9HYPO</name>
<sequence>MPFQKDSSRPLEFNDLPLELRDLIWGFTLPDRRVFHVKGVSRLKPVSDLTKREMRFHFHIRHAPPVVLHVCQESRAVAMRKGFFLSPAGADPGVWFKPKTDILYFDRNQRTTFQVKPNQPRITVSGWDRVLNVGIEWRAFFRDTPRPSPGETTASYWSAVIKPLYAYMPHMQTVNYILPILRHRGGMMWGREPYRAQNYEALLVPLPERTQIPWESTRNRGGDRAQLLNDIRHVTGLSSLMVTWKEVKEDIEKGFEEDDEAGESSHGLKGVDQYPPEIIGWWLLRDGIPPEQGNPQIQEFHT</sequence>
<reference evidence="2 3" key="1">
    <citation type="submission" date="2020-01" db="EMBL/GenBank/DDBJ databases">
        <title>Identification and distribution of gene clusters putatively required for synthesis of sphingolipid metabolism inhibitors in phylogenetically diverse species of the filamentous fungus Fusarium.</title>
        <authorList>
            <person name="Kim H.-S."/>
            <person name="Busman M."/>
            <person name="Brown D.W."/>
            <person name="Divon H."/>
            <person name="Uhlig S."/>
            <person name="Proctor R.H."/>
        </authorList>
    </citation>
    <scope>NUCLEOTIDE SEQUENCE [LARGE SCALE GENOMIC DNA]</scope>
    <source>
        <strain evidence="2 3">NRRL 20459</strain>
    </source>
</reference>
<dbReference type="Proteomes" id="UP000554235">
    <property type="component" value="Unassembled WGS sequence"/>
</dbReference>
<proteinExistence type="predicted"/>
<feature type="domain" description="2EXR" evidence="1">
    <location>
        <begin position="13"/>
        <end position="103"/>
    </location>
</feature>
<protein>
    <recommendedName>
        <fullName evidence="1">2EXR domain-containing protein</fullName>
    </recommendedName>
</protein>
<dbReference type="PANTHER" id="PTHR35910:SF6">
    <property type="entry name" value="2EXR DOMAIN-CONTAINING PROTEIN"/>
    <property type="match status" value="1"/>
</dbReference>
<organism evidence="2 3">
    <name type="scientific">Fusarium albosuccineum</name>
    <dbReference type="NCBI Taxonomy" id="1237068"/>
    <lineage>
        <taxon>Eukaryota</taxon>
        <taxon>Fungi</taxon>
        <taxon>Dikarya</taxon>
        <taxon>Ascomycota</taxon>
        <taxon>Pezizomycotina</taxon>
        <taxon>Sordariomycetes</taxon>
        <taxon>Hypocreomycetidae</taxon>
        <taxon>Hypocreales</taxon>
        <taxon>Nectriaceae</taxon>
        <taxon>Fusarium</taxon>
        <taxon>Fusarium decemcellulare species complex</taxon>
    </lineage>
</organism>